<evidence type="ECO:0000313" key="1">
    <source>
        <dbReference type="EMBL" id="CUS45321.1"/>
    </source>
</evidence>
<dbReference type="EMBL" id="CZQE01000241">
    <property type="protein sequence ID" value="CUS45321.1"/>
    <property type="molecule type" value="Genomic_DNA"/>
</dbReference>
<name>A0A160TLB0_9ZZZZ</name>
<organism evidence="1">
    <name type="scientific">hydrothermal vent metagenome</name>
    <dbReference type="NCBI Taxonomy" id="652676"/>
    <lineage>
        <taxon>unclassified sequences</taxon>
        <taxon>metagenomes</taxon>
        <taxon>ecological metagenomes</taxon>
    </lineage>
</organism>
<accession>A0A160TLB0</accession>
<proteinExistence type="predicted"/>
<dbReference type="AlphaFoldDB" id="A0A160TLB0"/>
<protein>
    <submittedName>
        <fullName evidence="1">Uncharacterized protein</fullName>
    </submittedName>
</protein>
<reference evidence="1" key="1">
    <citation type="submission" date="2015-10" db="EMBL/GenBank/DDBJ databases">
        <authorList>
            <person name="Gilbert D.G."/>
        </authorList>
    </citation>
    <scope>NUCLEOTIDE SEQUENCE</scope>
</reference>
<gene>
    <name evidence="1" type="ORF">MGWOODY_Smn2783</name>
</gene>
<sequence>MDVLLSSIAEKALLDRHYRIYGAGADGRAILLTRSDPPLIVEVESRSFGAGRGTTFIVNAVRRAPVNGWHLHDELDHFWDRPMGS</sequence>